<dbReference type="SMART" id="SM00318">
    <property type="entry name" value="SNc"/>
    <property type="match status" value="1"/>
</dbReference>
<dbReference type="InterPro" id="IPR035437">
    <property type="entry name" value="SNase_OB-fold_sf"/>
</dbReference>
<gene>
    <name evidence="9" type="ORF">BOTBODRAFT_107003</name>
</gene>
<dbReference type="Gene3D" id="2.40.50.90">
    <property type="match status" value="1"/>
</dbReference>
<evidence type="ECO:0000313" key="9">
    <source>
        <dbReference type="EMBL" id="KDQ16573.1"/>
    </source>
</evidence>
<evidence type="ECO:0000256" key="6">
    <source>
        <dbReference type="ARBA" id="ARBA00022801"/>
    </source>
</evidence>
<keyword evidence="4" id="KW-0540">Nuclease</keyword>
<dbReference type="PANTHER" id="PTHR12302:SF3">
    <property type="entry name" value="SERINE_THREONINE-PROTEIN KINASE 31"/>
    <property type="match status" value="1"/>
</dbReference>
<feature type="domain" description="TNase-like" evidence="8">
    <location>
        <begin position="37"/>
        <end position="198"/>
    </location>
</feature>
<comment type="subcellular location">
    <subcellularLocation>
        <location evidence="1">Membrane</location>
        <topology evidence="1">Single-pass membrane protein</topology>
    </subcellularLocation>
    <subcellularLocation>
        <location evidence="2">Mitochondrion</location>
    </subcellularLocation>
</comment>
<dbReference type="STRING" id="930990.A0A067MLC6"/>
<protein>
    <recommendedName>
        <fullName evidence="8">TNase-like domain-containing protein</fullName>
    </recommendedName>
</protein>
<dbReference type="Pfam" id="PF00565">
    <property type="entry name" value="SNase"/>
    <property type="match status" value="1"/>
</dbReference>
<dbReference type="HOGENOM" id="CLU_046484_0_0_1"/>
<sequence>MAGAVGLTLLGGRVYARHLKRLSNAETMDPAFITKQRKIRGIVTSVGDSDDFHIYHIARPYWLRSSLARLPSKTRKDLKGETIHIRLAGMDAPELPHFGMPGQPHGPAAKDWLTSKILGKTVRCTIHKRDQYQRIVASVYYRPSIYWPLLTNLSLEMVRSGWGCVYTQAGAEYGKEGIDRYLKAQQEAQKKRRGMWADGLDVETPAEYKERMKKGKAAPRPK</sequence>
<dbReference type="InterPro" id="IPR016071">
    <property type="entry name" value="Staphylococal_nuclease_OB-fold"/>
</dbReference>
<evidence type="ECO:0000313" key="10">
    <source>
        <dbReference type="Proteomes" id="UP000027195"/>
    </source>
</evidence>
<accession>A0A067MLC6</accession>
<dbReference type="AlphaFoldDB" id="A0A067MLC6"/>
<evidence type="ECO:0000256" key="3">
    <source>
        <dbReference type="ARBA" id="ARBA00005435"/>
    </source>
</evidence>
<dbReference type="InParanoid" id="A0A067MLC6"/>
<evidence type="ECO:0000256" key="1">
    <source>
        <dbReference type="ARBA" id="ARBA00004167"/>
    </source>
</evidence>
<dbReference type="OrthoDB" id="430293at2759"/>
<dbReference type="Proteomes" id="UP000027195">
    <property type="component" value="Unassembled WGS sequence"/>
</dbReference>
<dbReference type="PROSITE" id="PS50830">
    <property type="entry name" value="TNASE_3"/>
    <property type="match status" value="1"/>
</dbReference>
<evidence type="ECO:0000256" key="4">
    <source>
        <dbReference type="ARBA" id="ARBA00022722"/>
    </source>
</evidence>
<dbReference type="SUPFAM" id="SSF50199">
    <property type="entry name" value="Staphylococcal nuclease"/>
    <property type="match status" value="1"/>
</dbReference>
<dbReference type="EMBL" id="KL198027">
    <property type="protein sequence ID" value="KDQ16573.1"/>
    <property type="molecule type" value="Genomic_DNA"/>
</dbReference>
<evidence type="ECO:0000259" key="8">
    <source>
        <dbReference type="PROSITE" id="PS50830"/>
    </source>
</evidence>
<dbReference type="FunCoup" id="A0A067MLC6">
    <property type="interactions" value="3"/>
</dbReference>
<dbReference type="PANTHER" id="PTHR12302">
    <property type="entry name" value="EBNA2 BINDING PROTEIN P100"/>
    <property type="match status" value="1"/>
</dbReference>
<proteinExistence type="inferred from homology"/>
<organism evidence="9 10">
    <name type="scientific">Botryobasidium botryosum (strain FD-172 SS1)</name>
    <dbReference type="NCBI Taxonomy" id="930990"/>
    <lineage>
        <taxon>Eukaryota</taxon>
        <taxon>Fungi</taxon>
        <taxon>Dikarya</taxon>
        <taxon>Basidiomycota</taxon>
        <taxon>Agaricomycotina</taxon>
        <taxon>Agaricomycetes</taxon>
        <taxon>Cantharellales</taxon>
        <taxon>Botryobasidiaceae</taxon>
        <taxon>Botryobasidium</taxon>
    </lineage>
</organism>
<dbReference type="GO" id="GO:0016020">
    <property type="term" value="C:membrane"/>
    <property type="evidence" value="ECO:0007669"/>
    <property type="project" value="UniProtKB-SubCell"/>
</dbReference>
<evidence type="ECO:0000256" key="5">
    <source>
        <dbReference type="ARBA" id="ARBA00022759"/>
    </source>
</evidence>
<comment type="similarity">
    <text evidence="3">Belongs to the LCL3 family.</text>
</comment>
<name>A0A067MLC6_BOTB1</name>
<keyword evidence="10" id="KW-1185">Reference proteome</keyword>
<reference evidence="10" key="1">
    <citation type="journal article" date="2014" name="Proc. Natl. Acad. Sci. U.S.A.">
        <title>Extensive sampling of basidiomycete genomes demonstrates inadequacy of the white-rot/brown-rot paradigm for wood decay fungi.</title>
        <authorList>
            <person name="Riley R."/>
            <person name="Salamov A.A."/>
            <person name="Brown D.W."/>
            <person name="Nagy L.G."/>
            <person name="Floudas D."/>
            <person name="Held B.W."/>
            <person name="Levasseur A."/>
            <person name="Lombard V."/>
            <person name="Morin E."/>
            <person name="Otillar R."/>
            <person name="Lindquist E.A."/>
            <person name="Sun H."/>
            <person name="LaButti K.M."/>
            <person name="Schmutz J."/>
            <person name="Jabbour D."/>
            <person name="Luo H."/>
            <person name="Baker S.E."/>
            <person name="Pisabarro A.G."/>
            <person name="Walton J.D."/>
            <person name="Blanchette R.A."/>
            <person name="Henrissat B."/>
            <person name="Martin F."/>
            <person name="Cullen D."/>
            <person name="Hibbett D.S."/>
            <person name="Grigoriev I.V."/>
        </authorList>
    </citation>
    <scope>NUCLEOTIDE SEQUENCE [LARGE SCALE GENOMIC DNA]</scope>
    <source>
        <strain evidence="10">FD-172 SS1</strain>
    </source>
</reference>
<keyword evidence="7" id="KW-0106">Calcium</keyword>
<dbReference type="GO" id="GO:0016787">
    <property type="term" value="F:hydrolase activity"/>
    <property type="evidence" value="ECO:0007669"/>
    <property type="project" value="UniProtKB-KW"/>
</dbReference>
<keyword evidence="6" id="KW-0378">Hydrolase</keyword>
<keyword evidence="5" id="KW-0255">Endonuclease</keyword>
<evidence type="ECO:0000256" key="7">
    <source>
        <dbReference type="ARBA" id="ARBA00022837"/>
    </source>
</evidence>
<dbReference type="GO" id="GO:0004519">
    <property type="term" value="F:endonuclease activity"/>
    <property type="evidence" value="ECO:0007669"/>
    <property type="project" value="UniProtKB-KW"/>
</dbReference>
<dbReference type="GO" id="GO:0005739">
    <property type="term" value="C:mitochondrion"/>
    <property type="evidence" value="ECO:0007669"/>
    <property type="project" value="UniProtKB-SubCell"/>
</dbReference>
<evidence type="ECO:0000256" key="2">
    <source>
        <dbReference type="ARBA" id="ARBA00004173"/>
    </source>
</evidence>